<dbReference type="PANTHER" id="PTHR42852">
    <property type="entry name" value="THIOL:DISULFIDE INTERCHANGE PROTEIN DSBE"/>
    <property type="match status" value="1"/>
</dbReference>
<dbReference type="InterPro" id="IPR000866">
    <property type="entry name" value="AhpC/TSA"/>
</dbReference>
<dbReference type="Gene3D" id="3.40.30.10">
    <property type="entry name" value="Glutaredoxin"/>
    <property type="match status" value="1"/>
</dbReference>
<proteinExistence type="predicted"/>
<dbReference type="GO" id="GO:0016209">
    <property type="term" value="F:antioxidant activity"/>
    <property type="evidence" value="ECO:0007669"/>
    <property type="project" value="InterPro"/>
</dbReference>
<dbReference type="PANTHER" id="PTHR42852:SF13">
    <property type="entry name" value="PROTEIN DIPZ"/>
    <property type="match status" value="1"/>
</dbReference>
<dbReference type="SUPFAM" id="SSF52833">
    <property type="entry name" value="Thioredoxin-like"/>
    <property type="match status" value="1"/>
</dbReference>
<dbReference type="RefSeq" id="WP_125030967.1">
    <property type="nucleotide sequence ID" value="NZ_JAPXVP010000009.1"/>
</dbReference>
<evidence type="ECO:0000313" key="2">
    <source>
        <dbReference type="EMBL" id="RRG20968.1"/>
    </source>
</evidence>
<keyword evidence="3" id="KW-1185">Reference proteome</keyword>
<gene>
    <name evidence="2" type="ORF">DWB61_11130</name>
</gene>
<organism evidence="2 3">
    <name type="scientific">Ancylomarina euxinus</name>
    <dbReference type="NCBI Taxonomy" id="2283627"/>
    <lineage>
        <taxon>Bacteria</taxon>
        <taxon>Pseudomonadati</taxon>
        <taxon>Bacteroidota</taxon>
        <taxon>Bacteroidia</taxon>
        <taxon>Marinilabiliales</taxon>
        <taxon>Marinifilaceae</taxon>
        <taxon>Ancylomarina</taxon>
    </lineage>
</organism>
<dbReference type="CDD" id="cd02966">
    <property type="entry name" value="TlpA_like_family"/>
    <property type="match status" value="1"/>
</dbReference>
<dbReference type="OrthoDB" id="9805634at2"/>
<feature type="domain" description="Thioredoxin" evidence="1">
    <location>
        <begin position="335"/>
        <end position="480"/>
    </location>
</feature>
<accession>A0A425XZW8</accession>
<dbReference type="AlphaFoldDB" id="A0A425XZW8"/>
<evidence type="ECO:0000313" key="3">
    <source>
        <dbReference type="Proteomes" id="UP000285794"/>
    </source>
</evidence>
<sequence length="480" mass="56066">MKLFYRSLILLSAIVLGNLNGQSQNLRIDIKLENVSDSSAYLAHYLDGRIFADDTTKLINGVGLFKKDSLLDQGIYVVYLPSQKYFDLLIGEDQEFSIKSDSNDFVNKLVINGSKESEAFADFQKFMKAKTETSKKLQEEYKDKLKDEKAKAEYRELFKKADLEVKAYIKTLNEKFPKPSFVSEFANFTLSPEAPDFNDSIASDFPDRDKEIKLRNYLWTKDHFLSNLTPADDRFLRTPLLKDKLKFFFENILIQSRDSIVKESVKLIEQARPNKKCFQYYTQYALNYAIKSKIMGIDAAFVDLARKYYLSGQATWADSTLMANIKERVIKLQYNLLDMKAQDLALETIDGEFVKLHELDANYTVLYFFETDCGHCKKVTPRLKPEILDAYKDLGVQIMAIYTQQEKEAWQKYIEENELFDFVNCYDPNYHSNFRIYYDVYSTPTIYLLDKDKKIIAKRLDIENLKGFLDHERKRKAEKS</sequence>
<dbReference type="InterPro" id="IPR013766">
    <property type="entry name" value="Thioredoxin_domain"/>
</dbReference>
<dbReference type="Pfam" id="PF00578">
    <property type="entry name" value="AhpC-TSA"/>
    <property type="match status" value="1"/>
</dbReference>
<protein>
    <submittedName>
        <fullName evidence="2">AhpC/TSA family protein</fullName>
    </submittedName>
</protein>
<dbReference type="EMBL" id="QQWG01000010">
    <property type="protein sequence ID" value="RRG20968.1"/>
    <property type="molecule type" value="Genomic_DNA"/>
</dbReference>
<reference evidence="2 3" key="1">
    <citation type="submission" date="2018-07" db="EMBL/GenBank/DDBJ databases">
        <title>Draft genome sequence of Ancylomarina sp. M1P.</title>
        <authorList>
            <person name="Yadav S."/>
            <person name="Villanueva L."/>
            <person name="Damste J.S.S."/>
        </authorList>
    </citation>
    <scope>NUCLEOTIDE SEQUENCE [LARGE SCALE GENOMIC DNA]</scope>
    <source>
        <strain evidence="2 3">M1P</strain>
    </source>
</reference>
<dbReference type="InterPro" id="IPR036249">
    <property type="entry name" value="Thioredoxin-like_sf"/>
</dbReference>
<dbReference type="Proteomes" id="UP000285794">
    <property type="component" value="Unassembled WGS sequence"/>
</dbReference>
<dbReference type="GO" id="GO:0016491">
    <property type="term" value="F:oxidoreductase activity"/>
    <property type="evidence" value="ECO:0007669"/>
    <property type="project" value="InterPro"/>
</dbReference>
<comment type="caution">
    <text evidence="2">The sequence shown here is derived from an EMBL/GenBank/DDBJ whole genome shotgun (WGS) entry which is preliminary data.</text>
</comment>
<evidence type="ECO:0000259" key="1">
    <source>
        <dbReference type="PROSITE" id="PS51352"/>
    </source>
</evidence>
<dbReference type="InterPro" id="IPR050553">
    <property type="entry name" value="Thioredoxin_ResA/DsbE_sf"/>
</dbReference>
<dbReference type="PROSITE" id="PS51352">
    <property type="entry name" value="THIOREDOXIN_2"/>
    <property type="match status" value="1"/>
</dbReference>
<name>A0A425XZW8_9BACT</name>